<dbReference type="GO" id="GO:0006508">
    <property type="term" value="P:proteolysis"/>
    <property type="evidence" value="ECO:0007669"/>
    <property type="project" value="UniProtKB-KW"/>
</dbReference>
<dbReference type="GO" id="GO:0045732">
    <property type="term" value="P:positive regulation of protein catabolic process"/>
    <property type="evidence" value="ECO:0007669"/>
    <property type="project" value="TreeGrafter"/>
</dbReference>
<dbReference type="SUPFAM" id="SSF101738">
    <property type="entry name" value="SspB-like"/>
    <property type="match status" value="1"/>
</dbReference>
<dbReference type="PANTHER" id="PTHR37486">
    <property type="entry name" value="STRINGENT STARVATION PROTEIN B"/>
    <property type="match status" value="1"/>
</dbReference>
<dbReference type="Pfam" id="PF04386">
    <property type="entry name" value="SspB"/>
    <property type="match status" value="1"/>
</dbReference>
<dbReference type="AlphaFoldDB" id="A0A6L6YLL7"/>
<dbReference type="GO" id="GO:0005829">
    <property type="term" value="C:cytosol"/>
    <property type="evidence" value="ECO:0007669"/>
    <property type="project" value="TreeGrafter"/>
</dbReference>
<dbReference type="PANTHER" id="PTHR37486:SF1">
    <property type="entry name" value="STRINGENT STARVATION PROTEIN B"/>
    <property type="match status" value="1"/>
</dbReference>
<name>A0A6L6YLL7_9BURK</name>
<evidence type="ECO:0000313" key="1">
    <source>
        <dbReference type="EMBL" id="MVX57882.1"/>
    </source>
</evidence>
<dbReference type="InterPro" id="IPR007481">
    <property type="entry name" value="SspB"/>
</dbReference>
<dbReference type="Proteomes" id="UP000472580">
    <property type="component" value="Unassembled WGS sequence"/>
</dbReference>
<dbReference type="EMBL" id="WSRP01000053">
    <property type="protein sequence ID" value="MVX57882.1"/>
    <property type="molecule type" value="Genomic_DNA"/>
</dbReference>
<accession>A0A6L6YLL7</accession>
<proteinExistence type="predicted"/>
<dbReference type="RefSeq" id="WP_160336296.1">
    <property type="nucleotide sequence ID" value="NZ_CALPCR010000004.1"/>
</dbReference>
<dbReference type="InterPro" id="IPR036760">
    <property type="entry name" value="SspB-like_sf"/>
</dbReference>
<protein>
    <submittedName>
        <fullName evidence="1">ClpXP protease specificity-enhancing factor</fullName>
    </submittedName>
</protein>
<organism evidence="1 2">
    <name type="scientific">Parasutterella muris</name>
    <dbReference type="NCBI Taxonomy" id="2565572"/>
    <lineage>
        <taxon>Bacteria</taxon>
        <taxon>Pseudomonadati</taxon>
        <taxon>Pseudomonadota</taxon>
        <taxon>Betaproteobacteria</taxon>
        <taxon>Burkholderiales</taxon>
        <taxon>Sutterellaceae</taxon>
        <taxon>Parasutterella</taxon>
    </lineage>
</organism>
<evidence type="ECO:0000313" key="2">
    <source>
        <dbReference type="Proteomes" id="UP000472580"/>
    </source>
</evidence>
<dbReference type="GO" id="GO:0008233">
    <property type="term" value="F:peptidase activity"/>
    <property type="evidence" value="ECO:0007669"/>
    <property type="project" value="UniProtKB-KW"/>
</dbReference>
<reference evidence="1 2" key="1">
    <citation type="submission" date="2019-12" db="EMBL/GenBank/DDBJ databases">
        <title>Microbes associate with the intestines of laboratory mice.</title>
        <authorList>
            <person name="Navarre W."/>
            <person name="Wong E."/>
        </authorList>
    </citation>
    <scope>NUCLEOTIDE SEQUENCE [LARGE SCALE GENOMIC DNA]</scope>
    <source>
        <strain evidence="1 2">NM82_D38</strain>
    </source>
</reference>
<keyword evidence="2" id="KW-1185">Reference proteome</keyword>
<keyword evidence="1" id="KW-0645">Protease</keyword>
<dbReference type="GO" id="GO:0005840">
    <property type="term" value="C:ribosome"/>
    <property type="evidence" value="ECO:0007669"/>
    <property type="project" value="TreeGrafter"/>
</dbReference>
<keyword evidence="1" id="KW-0378">Hydrolase</keyword>
<dbReference type="OrthoDB" id="9797358at2"/>
<comment type="caution">
    <text evidence="1">The sequence shown here is derived from an EMBL/GenBank/DDBJ whole genome shotgun (WGS) entry which is preliminary data.</text>
</comment>
<sequence>MEETTSLTPYFLRAFYDWSMDNGLTPQINVILNNDPQLSVPRAYANGSQITFNIGPYAARNLELGNDFVKFDATFNGVAESIQVPVSNIEAVFVRETGFGIPFEVKLKPDQEPAPRRGFTRVD</sequence>
<dbReference type="Gene3D" id="2.30.30.220">
    <property type="entry name" value="SspB-like"/>
    <property type="match status" value="1"/>
</dbReference>
<gene>
    <name evidence="1" type="ORF">E5987_11875</name>
</gene>